<feature type="domain" description="T6SS Phospholipase effector Tle1-like catalytic" evidence="1">
    <location>
        <begin position="77"/>
        <end position="261"/>
    </location>
</feature>
<comment type="caution">
    <text evidence="2">The sequence shown here is derived from an EMBL/GenBank/DDBJ whole genome shotgun (WGS) entry which is preliminary data.</text>
</comment>
<evidence type="ECO:0000259" key="1">
    <source>
        <dbReference type="Pfam" id="PF09994"/>
    </source>
</evidence>
<dbReference type="PANTHER" id="PTHR33840:SF2">
    <property type="entry name" value="TLE1 PHOSPHOLIPASE DOMAIN-CONTAINING PROTEIN"/>
    <property type="match status" value="1"/>
</dbReference>
<keyword evidence="3" id="KW-1185">Reference proteome</keyword>
<protein>
    <recommendedName>
        <fullName evidence="1">T6SS Phospholipase effector Tle1-like catalytic domain-containing protein</fullName>
    </recommendedName>
</protein>
<evidence type="ECO:0000313" key="2">
    <source>
        <dbReference type="EMBL" id="GJJ09009.1"/>
    </source>
</evidence>
<sequence>MKFSILNINSPQQAADGSDTIPASSSSRTLNSNVVRFVSLLAKNDQTQQMTGIGTFTYRPMIDPLKAKLLLLLDKIGAYIVRALAGMLNKVGLLSAGNHREVPFAYAMYVDTSQIGWEQSSAFKRTFCRSVDIDFVGVWYTYSHHSDGLATKNTLTRDTVSSLGFFVQELPLCSFNPSIKVLRHAIALDERRVAFNVNCFVSESEVTGGYCQRERRRESELKTDCLEVRFAGSHTDVGGGGVMSDSRHSLSRCSLRWMIRQCFLTNTGLRFYHERLTEVGLNPSTLHPLVLDFPNPALYSRSVSSRSFLDGPTTSGTNMYDAFPFNMEINEDIVDVSQPIVNDLRSTPLWWILEILPRPFISKVFGRIPIILFR</sequence>
<dbReference type="EMBL" id="BPWL01000003">
    <property type="protein sequence ID" value="GJJ09009.1"/>
    <property type="molecule type" value="Genomic_DNA"/>
</dbReference>
<evidence type="ECO:0000313" key="3">
    <source>
        <dbReference type="Proteomes" id="UP001050691"/>
    </source>
</evidence>
<reference evidence="2" key="1">
    <citation type="submission" date="2021-10" db="EMBL/GenBank/DDBJ databases">
        <title>De novo Genome Assembly of Clathrus columnatus (Basidiomycota, Fungi) Using Illumina and Nanopore Sequence Data.</title>
        <authorList>
            <person name="Ogiso-Tanaka E."/>
            <person name="Itagaki H."/>
            <person name="Hosoya T."/>
            <person name="Hosaka K."/>
        </authorList>
    </citation>
    <scope>NUCLEOTIDE SEQUENCE</scope>
    <source>
        <strain evidence="2">MO-923</strain>
    </source>
</reference>
<dbReference type="PANTHER" id="PTHR33840">
    <property type="match status" value="1"/>
</dbReference>
<accession>A0AAV5A8E5</accession>
<name>A0AAV5A8E5_9AGAM</name>
<dbReference type="InterPro" id="IPR018712">
    <property type="entry name" value="Tle1-like_cat"/>
</dbReference>
<dbReference type="Proteomes" id="UP001050691">
    <property type="component" value="Unassembled WGS sequence"/>
</dbReference>
<gene>
    <name evidence="2" type="ORF">Clacol_003230</name>
</gene>
<dbReference type="Pfam" id="PF09994">
    <property type="entry name" value="T6SS_Tle1-like_cat"/>
    <property type="match status" value="1"/>
</dbReference>
<dbReference type="AlphaFoldDB" id="A0AAV5A8E5"/>
<proteinExistence type="predicted"/>
<organism evidence="2 3">
    <name type="scientific">Clathrus columnatus</name>
    <dbReference type="NCBI Taxonomy" id="1419009"/>
    <lineage>
        <taxon>Eukaryota</taxon>
        <taxon>Fungi</taxon>
        <taxon>Dikarya</taxon>
        <taxon>Basidiomycota</taxon>
        <taxon>Agaricomycotina</taxon>
        <taxon>Agaricomycetes</taxon>
        <taxon>Phallomycetidae</taxon>
        <taxon>Phallales</taxon>
        <taxon>Clathraceae</taxon>
        <taxon>Clathrus</taxon>
    </lineage>
</organism>